<dbReference type="Pfam" id="PF00019">
    <property type="entry name" value="TGF_beta"/>
    <property type="match status" value="1"/>
</dbReference>
<feature type="signal peptide" evidence="9">
    <location>
        <begin position="1"/>
        <end position="18"/>
    </location>
</feature>
<dbReference type="EMBL" id="LR901309">
    <property type="protein sequence ID" value="CAD7248318.1"/>
    <property type="molecule type" value="Genomic_DNA"/>
</dbReference>
<keyword evidence="5 8" id="KW-0339">Growth factor</keyword>
<evidence type="ECO:0000256" key="2">
    <source>
        <dbReference type="ARBA" id="ARBA00006656"/>
    </source>
</evidence>
<dbReference type="GO" id="GO:0005125">
    <property type="term" value="F:cytokine activity"/>
    <property type="evidence" value="ECO:0007669"/>
    <property type="project" value="TreeGrafter"/>
</dbReference>
<dbReference type="PANTHER" id="PTHR11848:SF310">
    <property type="entry name" value="PROTEIN 60A-RELATED"/>
    <property type="match status" value="1"/>
</dbReference>
<dbReference type="SUPFAM" id="SSF57501">
    <property type="entry name" value="Cystine-knot cytokines"/>
    <property type="match status" value="1"/>
</dbReference>
<evidence type="ECO:0000256" key="6">
    <source>
        <dbReference type="ARBA" id="ARBA00023157"/>
    </source>
</evidence>
<dbReference type="InterPro" id="IPR029034">
    <property type="entry name" value="Cystine-knot_cytokine"/>
</dbReference>
<dbReference type="PROSITE" id="PS00250">
    <property type="entry name" value="TGF_BETA_1"/>
    <property type="match status" value="1"/>
</dbReference>
<dbReference type="SMART" id="SM00204">
    <property type="entry name" value="TGFB"/>
    <property type="match status" value="1"/>
</dbReference>
<evidence type="ECO:0000313" key="11">
    <source>
        <dbReference type="EMBL" id="CAD7248318.1"/>
    </source>
</evidence>
<feature type="chain" id="PRO_5036209170" description="TGF-beta family profile domain-containing protein" evidence="9">
    <location>
        <begin position="19"/>
        <end position="406"/>
    </location>
</feature>
<feature type="domain" description="TGF-beta family profile" evidence="10">
    <location>
        <begin position="242"/>
        <end position="389"/>
    </location>
</feature>
<dbReference type="InterPro" id="IPR017948">
    <property type="entry name" value="TGFb_CS"/>
</dbReference>
<dbReference type="InterPro" id="IPR001839">
    <property type="entry name" value="TGF-b_C"/>
</dbReference>
<keyword evidence="6" id="KW-1015">Disulfide bond</keyword>
<comment type="subcellular location">
    <subcellularLocation>
        <location evidence="1">Secreted</location>
    </subcellularLocation>
</comment>
<evidence type="ECO:0000313" key="12">
    <source>
        <dbReference type="Proteomes" id="UP000677054"/>
    </source>
</evidence>
<dbReference type="Proteomes" id="UP000677054">
    <property type="component" value="Unassembled WGS sequence"/>
</dbReference>
<evidence type="ECO:0000256" key="4">
    <source>
        <dbReference type="ARBA" id="ARBA00022729"/>
    </source>
</evidence>
<gene>
    <name evidence="11" type="ORF">DSTB1V02_LOCUS8136</name>
</gene>
<protein>
    <recommendedName>
        <fullName evidence="10">TGF-beta family profile domain-containing protein</fullName>
    </recommendedName>
</protein>
<evidence type="ECO:0000256" key="8">
    <source>
        <dbReference type="RuleBase" id="RU000354"/>
    </source>
</evidence>
<name>A0A7R8XED8_9CRUS</name>
<dbReference type="PANTHER" id="PTHR11848">
    <property type="entry name" value="TGF-BETA FAMILY"/>
    <property type="match status" value="1"/>
</dbReference>
<dbReference type="Gene3D" id="2.10.90.10">
    <property type="entry name" value="Cystine-knot cytokines"/>
    <property type="match status" value="1"/>
</dbReference>
<reference evidence="11" key="1">
    <citation type="submission" date="2020-11" db="EMBL/GenBank/DDBJ databases">
        <authorList>
            <person name="Tran Van P."/>
        </authorList>
    </citation>
    <scope>NUCLEOTIDE SEQUENCE</scope>
</reference>
<dbReference type="PROSITE" id="PS51362">
    <property type="entry name" value="TGF_BETA_2"/>
    <property type="match status" value="1"/>
</dbReference>
<dbReference type="EMBL" id="CAJPEV010001792">
    <property type="protein sequence ID" value="CAG0894359.1"/>
    <property type="molecule type" value="Genomic_DNA"/>
</dbReference>
<evidence type="ECO:0000256" key="5">
    <source>
        <dbReference type="ARBA" id="ARBA00023030"/>
    </source>
</evidence>
<evidence type="ECO:0000256" key="1">
    <source>
        <dbReference type="ARBA" id="ARBA00004613"/>
    </source>
</evidence>
<evidence type="ECO:0000256" key="3">
    <source>
        <dbReference type="ARBA" id="ARBA00022525"/>
    </source>
</evidence>
<keyword evidence="7" id="KW-0325">Glycoprotein</keyword>
<proteinExistence type="inferred from homology"/>
<evidence type="ECO:0000256" key="9">
    <source>
        <dbReference type="SAM" id="SignalP"/>
    </source>
</evidence>
<keyword evidence="4 9" id="KW-0732">Signal</keyword>
<comment type="similarity">
    <text evidence="2 8">Belongs to the TGF-beta family.</text>
</comment>
<evidence type="ECO:0000259" key="10">
    <source>
        <dbReference type="PROSITE" id="PS51362"/>
    </source>
</evidence>
<sequence>MIAVLALFILASSLILQAKNQNGDERSAPVGITVFNGDELDSEALEDGLMKNLGLSSLPDLSKLSMTQEEVSKAFSDILSSAGEKIPEGEPRLWTLEASGMHRHASRSPNRHSFPFLERLICEARRNSGSEESLVLTFDLKEKAETEEMELSLWLARLARLDLEVESHEGERGYLDLHYLTNSSEELLETKQIGADVQGFDVTVPVTRHLKMASRRIVFNIRCRGCRVSGSTMHVLLVSEERSKSWKQDEEEQVDCPTDQQHLKCCRNKMTVFMKKFPQLNFILHPLEFEAYRCEGSCPNYFRSANNHAIVQSFVRQEDQKRRPLQFRPANNLAIVLGFICQQDLKAKKHTVTPKPCCIPKALKDLDPPNLLGRLQHRSKRGVEERHRRGLRLFQMLFVVFLLWCE</sequence>
<dbReference type="GO" id="GO:0005615">
    <property type="term" value="C:extracellular space"/>
    <property type="evidence" value="ECO:0007669"/>
    <property type="project" value="TreeGrafter"/>
</dbReference>
<accession>A0A7R8XED8</accession>
<dbReference type="AlphaFoldDB" id="A0A7R8XED8"/>
<evidence type="ECO:0000256" key="7">
    <source>
        <dbReference type="ARBA" id="ARBA00023180"/>
    </source>
</evidence>
<dbReference type="GO" id="GO:0008083">
    <property type="term" value="F:growth factor activity"/>
    <property type="evidence" value="ECO:0007669"/>
    <property type="project" value="UniProtKB-KW"/>
</dbReference>
<dbReference type="InterPro" id="IPR015615">
    <property type="entry name" value="TGF-beta-rel"/>
</dbReference>
<keyword evidence="3" id="KW-0964">Secreted</keyword>
<dbReference type="OrthoDB" id="5949851at2759"/>
<keyword evidence="12" id="KW-1185">Reference proteome</keyword>
<organism evidence="11">
    <name type="scientific">Darwinula stevensoni</name>
    <dbReference type="NCBI Taxonomy" id="69355"/>
    <lineage>
        <taxon>Eukaryota</taxon>
        <taxon>Metazoa</taxon>
        <taxon>Ecdysozoa</taxon>
        <taxon>Arthropoda</taxon>
        <taxon>Crustacea</taxon>
        <taxon>Oligostraca</taxon>
        <taxon>Ostracoda</taxon>
        <taxon>Podocopa</taxon>
        <taxon>Podocopida</taxon>
        <taxon>Darwinulocopina</taxon>
        <taxon>Darwinuloidea</taxon>
        <taxon>Darwinulidae</taxon>
        <taxon>Darwinula</taxon>
    </lineage>
</organism>